<keyword evidence="9" id="KW-0229">DNA integration</keyword>
<dbReference type="PANTHER" id="PTHR42648:SF11">
    <property type="entry name" value="TRANSPOSON TY4-P GAG-POL POLYPROTEIN"/>
    <property type="match status" value="1"/>
</dbReference>
<evidence type="ECO:0000256" key="12">
    <source>
        <dbReference type="ARBA" id="ARBA00023172"/>
    </source>
</evidence>
<evidence type="ECO:0000256" key="3">
    <source>
        <dbReference type="ARBA" id="ARBA00022722"/>
    </source>
</evidence>
<comment type="caution">
    <text evidence="16">The sequence shown here is derived from an EMBL/GenBank/DDBJ whole genome shotgun (WGS) entry which is preliminary data.</text>
</comment>
<keyword evidence="10" id="KW-0695">RNA-directed DNA polymerase</keyword>
<keyword evidence="11" id="KW-0239">DNA-directed DNA polymerase</keyword>
<dbReference type="GO" id="GO:0003723">
    <property type="term" value="F:RNA binding"/>
    <property type="evidence" value="ECO:0007669"/>
    <property type="project" value="UniProtKB-KW"/>
</dbReference>
<protein>
    <recommendedName>
        <fullName evidence="15">Integrase catalytic domain-containing protein</fullName>
    </recommendedName>
</protein>
<evidence type="ECO:0000256" key="6">
    <source>
        <dbReference type="ARBA" id="ARBA00022801"/>
    </source>
</evidence>
<keyword evidence="1" id="KW-0815">Transposition</keyword>
<evidence type="ECO:0000256" key="14">
    <source>
        <dbReference type="ARBA" id="ARBA00049244"/>
    </source>
</evidence>
<dbReference type="GO" id="GO:0003887">
    <property type="term" value="F:DNA-directed DNA polymerase activity"/>
    <property type="evidence" value="ECO:0007669"/>
    <property type="project" value="UniProtKB-KW"/>
</dbReference>
<evidence type="ECO:0000313" key="17">
    <source>
        <dbReference type="Proteomes" id="UP000765509"/>
    </source>
</evidence>
<dbReference type="OrthoDB" id="3344688at2759"/>
<dbReference type="Proteomes" id="UP000765509">
    <property type="component" value="Unassembled WGS sequence"/>
</dbReference>
<gene>
    <name evidence="16" type="ORF">O181_003777</name>
</gene>
<dbReference type="GO" id="GO:0016787">
    <property type="term" value="F:hydrolase activity"/>
    <property type="evidence" value="ECO:0007669"/>
    <property type="project" value="UniProtKB-KW"/>
</dbReference>
<evidence type="ECO:0000313" key="16">
    <source>
        <dbReference type="EMBL" id="MBW0464062.1"/>
    </source>
</evidence>
<dbReference type="Pfam" id="PF25597">
    <property type="entry name" value="SH3_retrovirus"/>
    <property type="match status" value="1"/>
</dbReference>
<dbReference type="InterPro" id="IPR036397">
    <property type="entry name" value="RNaseH_sf"/>
</dbReference>
<dbReference type="PANTHER" id="PTHR42648">
    <property type="entry name" value="TRANSPOSASE, PUTATIVE-RELATED"/>
    <property type="match status" value="1"/>
</dbReference>
<dbReference type="GO" id="GO:0032196">
    <property type="term" value="P:transposition"/>
    <property type="evidence" value="ECO:0007669"/>
    <property type="project" value="UniProtKB-KW"/>
</dbReference>
<dbReference type="Gene3D" id="3.30.420.10">
    <property type="entry name" value="Ribonuclease H-like superfamily/Ribonuclease H"/>
    <property type="match status" value="1"/>
</dbReference>
<comment type="catalytic activity">
    <reaction evidence="14">
        <text>DNA(n) + a 2'-deoxyribonucleoside 5'-triphosphate = DNA(n+1) + diphosphate</text>
        <dbReference type="Rhea" id="RHEA:22508"/>
        <dbReference type="Rhea" id="RHEA-COMP:17339"/>
        <dbReference type="Rhea" id="RHEA-COMP:17340"/>
        <dbReference type="ChEBI" id="CHEBI:33019"/>
        <dbReference type="ChEBI" id="CHEBI:61560"/>
        <dbReference type="ChEBI" id="CHEBI:173112"/>
        <dbReference type="EC" id="2.7.7.7"/>
    </reaction>
</comment>
<evidence type="ECO:0000256" key="10">
    <source>
        <dbReference type="ARBA" id="ARBA00022918"/>
    </source>
</evidence>
<sequence>MVAIPAAVIDHGASVSAVNYYPLGKTYCQPVSTHNHVYQAPQPSGSPSLSQIPCQMVKKAGSFCGLGQSKSLIDQYGSACLYFRKGQHWYADCKAQLWTDNAGEYSGKLGKELEGCRTLWLPTETYLPDHNGKAERLNRTIGDMARIMLNASGLPSPFWSDTYSCATHVRNCLPNKRVAPLTPRERLFGTEPCPSQLYPFGSSAFVHVLSEKQGKLDPRETECILLTFSKSGKRWIFLNIPSKRIFNSTLAMFPDYQNLPVVTSKSKGDVSFIINSLRLGEVPTNEIFQEKEKAIRSLPTHHDMVIPRKINQAFKLPFSAQWREVVEVDLGQFEKQNVWEPVFPCPKMHVLGAKWVFDVKWKACREIERFKASHWHTQRRKPFSLCGWTQAGEYAALVDGTQLLACLCTLLEPLVGHLPLSINCENKAAILIAEDNLSKKQTKYFDRAFYFVNDFVRQFNVKLNWTPTINQSSNVLTKVLGSVKIEKARGALSFINWV</sequence>
<dbReference type="EMBL" id="AVOT02000690">
    <property type="protein sequence ID" value="MBW0464062.1"/>
    <property type="molecule type" value="Genomic_DNA"/>
</dbReference>
<dbReference type="GO" id="GO:0004519">
    <property type="term" value="F:endonuclease activity"/>
    <property type="evidence" value="ECO:0007669"/>
    <property type="project" value="UniProtKB-KW"/>
</dbReference>
<dbReference type="InterPro" id="IPR039537">
    <property type="entry name" value="Retrotran_Ty1/copia-like"/>
</dbReference>
<keyword evidence="4" id="KW-0479">Metal-binding</keyword>
<dbReference type="PROSITE" id="PS50994">
    <property type="entry name" value="INTEGRASE"/>
    <property type="match status" value="1"/>
</dbReference>
<feature type="domain" description="Integrase catalytic" evidence="15">
    <location>
        <begin position="99"/>
        <end position="191"/>
    </location>
</feature>
<accession>A0A9Q3BF00</accession>
<evidence type="ECO:0000256" key="5">
    <source>
        <dbReference type="ARBA" id="ARBA00022759"/>
    </source>
</evidence>
<keyword evidence="17" id="KW-1185">Reference proteome</keyword>
<comment type="catalytic activity">
    <reaction evidence="13">
        <text>DNA(n) + a 2'-deoxyribonucleoside 5'-triphosphate = DNA(n+1) + diphosphate</text>
        <dbReference type="Rhea" id="RHEA:22508"/>
        <dbReference type="Rhea" id="RHEA-COMP:17339"/>
        <dbReference type="Rhea" id="RHEA-COMP:17340"/>
        <dbReference type="ChEBI" id="CHEBI:33019"/>
        <dbReference type="ChEBI" id="CHEBI:61560"/>
        <dbReference type="ChEBI" id="CHEBI:173112"/>
        <dbReference type="EC" id="2.7.7.49"/>
    </reaction>
</comment>
<dbReference type="GO" id="GO:0003964">
    <property type="term" value="F:RNA-directed DNA polymerase activity"/>
    <property type="evidence" value="ECO:0007669"/>
    <property type="project" value="UniProtKB-KW"/>
</dbReference>
<evidence type="ECO:0000256" key="8">
    <source>
        <dbReference type="ARBA" id="ARBA00022884"/>
    </source>
</evidence>
<keyword evidence="11" id="KW-0808">Transferase</keyword>
<dbReference type="GO" id="GO:0015074">
    <property type="term" value="P:DNA integration"/>
    <property type="evidence" value="ECO:0007669"/>
    <property type="project" value="UniProtKB-KW"/>
</dbReference>
<proteinExistence type="predicted"/>
<dbReference type="InterPro" id="IPR012337">
    <property type="entry name" value="RNaseH-like_sf"/>
</dbReference>
<evidence type="ECO:0000256" key="2">
    <source>
        <dbReference type="ARBA" id="ARBA00022695"/>
    </source>
</evidence>
<dbReference type="GO" id="GO:0046872">
    <property type="term" value="F:metal ion binding"/>
    <property type="evidence" value="ECO:0007669"/>
    <property type="project" value="UniProtKB-KW"/>
</dbReference>
<keyword evidence="8" id="KW-0694">RNA-binding</keyword>
<evidence type="ECO:0000256" key="13">
    <source>
        <dbReference type="ARBA" id="ARBA00048173"/>
    </source>
</evidence>
<keyword evidence="3" id="KW-0540">Nuclease</keyword>
<dbReference type="InterPro" id="IPR057670">
    <property type="entry name" value="SH3_retrovirus"/>
</dbReference>
<dbReference type="SUPFAM" id="SSF53098">
    <property type="entry name" value="Ribonuclease H-like"/>
    <property type="match status" value="1"/>
</dbReference>
<dbReference type="GO" id="GO:0005634">
    <property type="term" value="C:nucleus"/>
    <property type="evidence" value="ECO:0007669"/>
    <property type="project" value="UniProtKB-ARBA"/>
</dbReference>
<evidence type="ECO:0000256" key="1">
    <source>
        <dbReference type="ARBA" id="ARBA00022578"/>
    </source>
</evidence>
<keyword evidence="7" id="KW-0460">Magnesium</keyword>
<keyword evidence="2" id="KW-0548">Nucleotidyltransferase</keyword>
<organism evidence="16 17">
    <name type="scientific">Austropuccinia psidii MF-1</name>
    <dbReference type="NCBI Taxonomy" id="1389203"/>
    <lineage>
        <taxon>Eukaryota</taxon>
        <taxon>Fungi</taxon>
        <taxon>Dikarya</taxon>
        <taxon>Basidiomycota</taxon>
        <taxon>Pucciniomycotina</taxon>
        <taxon>Pucciniomycetes</taxon>
        <taxon>Pucciniales</taxon>
        <taxon>Sphaerophragmiaceae</taxon>
        <taxon>Austropuccinia</taxon>
    </lineage>
</organism>
<reference evidence="16" key="1">
    <citation type="submission" date="2021-03" db="EMBL/GenBank/DDBJ databases">
        <title>Draft genome sequence of rust myrtle Austropuccinia psidii MF-1, a brazilian biotype.</title>
        <authorList>
            <person name="Quecine M.C."/>
            <person name="Pachon D.M.R."/>
            <person name="Bonatelli M.L."/>
            <person name="Correr F.H."/>
            <person name="Franceschini L.M."/>
            <person name="Leite T.F."/>
            <person name="Margarido G.R.A."/>
            <person name="Almeida C.A."/>
            <person name="Ferrarezi J.A."/>
            <person name="Labate C.A."/>
        </authorList>
    </citation>
    <scope>NUCLEOTIDE SEQUENCE</scope>
    <source>
        <strain evidence="16">MF-1</strain>
    </source>
</reference>
<name>A0A9Q3BF00_9BASI</name>
<evidence type="ECO:0000256" key="7">
    <source>
        <dbReference type="ARBA" id="ARBA00022842"/>
    </source>
</evidence>
<dbReference type="AlphaFoldDB" id="A0A9Q3BF00"/>
<evidence type="ECO:0000256" key="9">
    <source>
        <dbReference type="ARBA" id="ARBA00022908"/>
    </source>
</evidence>
<keyword evidence="6" id="KW-0378">Hydrolase</keyword>
<dbReference type="InterPro" id="IPR001584">
    <property type="entry name" value="Integrase_cat-core"/>
</dbReference>
<keyword evidence="5" id="KW-0255">Endonuclease</keyword>
<dbReference type="GO" id="GO:0006310">
    <property type="term" value="P:DNA recombination"/>
    <property type="evidence" value="ECO:0007669"/>
    <property type="project" value="UniProtKB-KW"/>
</dbReference>
<evidence type="ECO:0000256" key="11">
    <source>
        <dbReference type="ARBA" id="ARBA00022932"/>
    </source>
</evidence>
<evidence type="ECO:0000259" key="15">
    <source>
        <dbReference type="PROSITE" id="PS50994"/>
    </source>
</evidence>
<evidence type="ECO:0000256" key="4">
    <source>
        <dbReference type="ARBA" id="ARBA00022723"/>
    </source>
</evidence>
<keyword evidence="12" id="KW-0233">DNA recombination</keyword>